<dbReference type="PANTHER" id="PTHR45947:SF3">
    <property type="entry name" value="SULFOQUINOVOSYL TRANSFERASE SQD2"/>
    <property type="match status" value="1"/>
</dbReference>
<keyword evidence="3" id="KW-0808">Transferase</keyword>
<dbReference type="GO" id="GO:0016757">
    <property type="term" value="F:glycosyltransferase activity"/>
    <property type="evidence" value="ECO:0007669"/>
    <property type="project" value="InterPro"/>
</dbReference>
<evidence type="ECO:0000313" key="3">
    <source>
        <dbReference type="EMBL" id="AXA83737.1"/>
    </source>
</evidence>
<name>A0A344J3X7_9GAMM</name>
<dbReference type="Proteomes" id="UP000251842">
    <property type="component" value="Chromosome"/>
</dbReference>
<dbReference type="AlphaFoldDB" id="A0A344J3X7"/>
<gene>
    <name evidence="3" type="ORF">DCD74_02625</name>
</gene>
<dbReference type="InterPro" id="IPR050194">
    <property type="entry name" value="Glycosyltransferase_grp1"/>
</dbReference>
<dbReference type="KEGG" id="lue:DCD74_02625"/>
<reference evidence="4" key="1">
    <citation type="submission" date="2018-05" db="EMBL/GenBank/DDBJ databases">
        <title>Luteimonas pekinense sp. nov., isolated from human Meibomian gland secretions, Beijing, China.</title>
        <authorList>
            <person name="Wen T."/>
            <person name="Bai H."/>
            <person name="Lv H."/>
        </authorList>
    </citation>
    <scope>NUCLEOTIDE SEQUENCE [LARGE SCALE GENOMIC DNA]</scope>
    <source>
        <strain evidence="4">83-4</strain>
    </source>
</reference>
<dbReference type="InterPro" id="IPR001296">
    <property type="entry name" value="Glyco_trans_1"/>
</dbReference>
<feature type="domain" description="Glycosyl transferase family 1" evidence="1">
    <location>
        <begin position="189"/>
        <end position="349"/>
    </location>
</feature>
<dbReference type="SUPFAM" id="SSF53756">
    <property type="entry name" value="UDP-Glycosyltransferase/glycogen phosphorylase"/>
    <property type="match status" value="1"/>
</dbReference>
<sequence>MRYCIVTETYPPEVNGVALTVQGLERGLRARGHDVDVVRPRQASDTAAAEPHETLVSGAQIPRYPGMRFGFPAARMLRRLWKEKRPDAIYVATEGPLGWSAMKVAAELGIPSSSGFHTRFDEYMRDYGVGFLQPLAVRWMRRFHNTSSATIVPTCELMEFLQGIGFDKVTHMPRAVDTQMFNPGRRDDALRAEWGVGSDDLAVIYVGRIAAEKNLPLSVRAFRELQKLRPDAKYIWVGDGPERAALARDNPDFIFRGIQRGEDCARHYASADLFPFSSHSETFGNVTIEAMASGIATVAFRYGAAKEHLKDGVHGACIEGRDDDAFVRAVCRIGSDNDARRDMGRNAREAISRLQPERVAADFDEILQRIAGIEVNHYASAA</sequence>
<dbReference type="Pfam" id="PF00534">
    <property type="entry name" value="Glycos_transf_1"/>
    <property type="match status" value="1"/>
</dbReference>
<evidence type="ECO:0000259" key="1">
    <source>
        <dbReference type="Pfam" id="PF00534"/>
    </source>
</evidence>
<protein>
    <submittedName>
        <fullName evidence="3">Glycosyl transferase</fullName>
    </submittedName>
</protein>
<evidence type="ECO:0000313" key="4">
    <source>
        <dbReference type="Proteomes" id="UP000251842"/>
    </source>
</evidence>
<dbReference type="OrthoDB" id="9802525at2"/>
<feature type="domain" description="Glycosyltransferase subfamily 4-like N-terminal" evidence="2">
    <location>
        <begin position="14"/>
        <end position="179"/>
    </location>
</feature>
<dbReference type="PANTHER" id="PTHR45947">
    <property type="entry name" value="SULFOQUINOVOSYL TRANSFERASE SQD2"/>
    <property type="match status" value="1"/>
</dbReference>
<organism evidence="3 4">
    <name type="scientific">Solilutibacter oculi</name>
    <dbReference type="NCBI Taxonomy" id="2698682"/>
    <lineage>
        <taxon>Bacteria</taxon>
        <taxon>Pseudomonadati</taxon>
        <taxon>Pseudomonadota</taxon>
        <taxon>Gammaproteobacteria</taxon>
        <taxon>Lysobacterales</taxon>
        <taxon>Lysobacteraceae</taxon>
        <taxon>Solilutibacter</taxon>
    </lineage>
</organism>
<dbReference type="RefSeq" id="WP_112925952.1">
    <property type="nucleotide sequence ID" value="NZ_CP029556.1"/>
</dbReference>
<evidence type="ECO:0000259" key="2">
    <source>
        <dbReference type="Pfam" id="PF13439"/>
    </source>
</evidence>
<dbReference type="Pfam" id="PF13439">
    <property type="entry name" value="Glyco_transf_4"/>
    <property type="match status" value="1"/>
</dbReference>
<keyword evidence="4" id="KW-1185">Reference proteome</keyword>
<dbReference type="Gene3D" id="3.40.50.2000">
    <property type="entry name" value="Glycogen Phosphorylase B"/>
    <property type="match status" value="2"/>
</dbReference>
<accession>A0A344J3X7</accession>
<dbReference type="CDD" id="cd03814">
    <property type="entry name" value="GT4-like"/>
    <property type="match status" value="1"/>
</dbReference>
<dbReference type="EMBL" id="CP029556">
    <property type="protein sequence ID" value="AXA83737.1"/>
    <property type="molecule type" value="Genomic_DNA"/>
</dbReference>
<dbReference type="InterPro" id="IPR028098">
    <property type="entry name" value="Glyco_trans_4-like_N"/>
</dbReference>
<proteinExistence type="predicted"/>